<gene>
    <name evidence="1" type="ORF">EWH12_19370</name>
</gene>
<dbReference type="AlphaFoldDB" id="A0A8G1ZCS4"/>
<dbReference type="Proteomes" id="UP000291572">
    <property type="component" value="Unassembled WGS sequence"/>
</dbReference>
<dbReference type="OrthoDB" id="5936191at2"/>
<protein>
    <submittedName>
        <fullName evidence="1">Uncharacterized protein</fullName>
    </submittedName>
</protein>
<name>A0A8G1ZCS4_9SPHN</name>
<proteinExistence type="predicted"/>
<evidence type="ECO:0000313" key="2">
    <source>
        <dbReference type="Proteomes" id="UP000291572"/>
    </source>
</evidence>
<accession>A0A8G1ZCS4</accession>
<comment type="caution">
    <text evidence="1">The sequence shown here is derived from an EMBL/GenBank/DDBJ whole genome shotgun (WGS) entry which is preliminary data.</text>
</comment>
<dbReference type="RefSeq" id="WP_129927550.1">
    <property type="nucleotide sequence ID" value="NZ_SEOO01000051.1"/>
</dbReference>
<organism evidence="1 2">
    <name type="scientific">Sphingobium cupriresistens</name>
    <dbReference type="NCBI Taxonomy" id="1132417"/>
    <lineage>
        <taxon>Bacteria</taxon>
        <taxon>Pseudomonadati</taxon>
        <taxon>Pseudomonadota</taxon>
        <taxon>Alphaproteobacteria</taxon>
        <taxon>Sphingomonadales</taxon>
        <taxon>Sphingomonadaceae</taxon>
        <taxon>Sphingobium</taxon>
    </lineage>
</organism>
<dbReference type="EMBL" id="SEOO01000051">
    <property type="protein sequence ID" value="RYM07075.1"/>
    <property type="molecule type" value="Genomic_DNA"/>
</dbReference>
<evidence type="ECO:0000313" key="1">
    <source>
        <dbReference type="EMBL" id="RYM07075.1"/>
    </source>
</evidence>
<sequence length="184" mass="20198">MAYLDQMGIDAKAFTISTLADRNGVIWLAPSDALKLRFANNGVELPSAEIKLAGMSPYLRVQQNHANVTTRVLFNCEGKRIHMTFGMVTDPDTSAMIGENQKRSYLELDGKEFLVEMGKTGAVANQSVVWIARFLTAQTLVQVIKSENVGGWVDGFGAVRYGATLDMPTVRSKIAEFAKQCYGL</sequence>
<reference evidence="1 2" key="1">
    <citation type="submission" date="2019-02" db="EMBL/GenBank/DDBJ databases">
        <authorList>
            <person name="Feng G."/>
        </authorList>
    </citation>
    <scope>NUCLEOTIDE SEQUENCE [LARGE SCALE GENOMIC DNA]</scope>
    <source>
        <strain evidence="1 2">CCTCC AB 2011146</strain>
    </source>
</reference>